<name>A0A1I6KN87_9EURY</name>
<dbReference type="GO" id="GO:0006784">
    <property type="term" value="P:heme A biosynthetic process"/>
    <property type="evidence" value="ECO:0007669"/>
    <property type="project" value="InterPro"/>
</dbReference>
<evidence type="ECO:0000256" key="6">
    <source>
        <dbReference type="ARBA" id="ARBA00023002"/>
    </source>
</evidence>
<keyword evidence="7" id="KW-0408">Iron</keyword>
<evidence type="ECO:0000256" key="10">
    <source>
        <dbReference type="ARBA" id="ARBA00023157"/>
    </source>
</evidence>
<feature type="transmembrane region" description="Helical" evidence="12">
    <location>
        <begin position="151"/>
        <end position="172"/>
    </location>
</feature>
<keyword evidence="3 12" id="KW-0812">Transmembrane</keyword>
<evidence type="ECO:0000256" key="8">
    <source>
        <dbReference type="ARBA" id="ARBA00023133"/>
    </source>
</evidence>
<comment type="pathway">
    <text evidence="11">Porphyrin-containing compound metabolism.</text>
</comment>
<evidence type="ECO:0000256" key="11">
    <source>
        <dbReference type="ARBA" id="ARBA00023444"/>
    </source>
</evidence>
<evidence type="ECO:0000256" key="5">
    <source>
        <dbReference type="ARBA" id="ARBA00022989"/>
    </source>
</evidence>
<protein>
    <submittedName>
        <fullName evidence="13">Cytochrome c oxidase assembly protein subunit 15</fullName>
    </submittedName>
</protein>
<sequence length="268" mass="28858">MDRRFRNLLFGSTAATLVLMLVGLYTAFVGAGLTCERRWPFCDGWLGLFPANWTSFVEWSHRLLAMLVGFALLATLYLVWREQDDRRVKWAVTAAVALLPSQIILGALTVTEFTAVITAAHFVTASLIILCLTAACAWAVETPSVETLRTLVIAAIALVPLHLVLDGSLVVMPLWALVGFYAVSFLLSCGLAAGALWAHAHGLGRTRSLLAVGSTVTWLDMLVARRKFGLDQALTDVGAIVVLLALLAVVWTLSKHSTVGGLSGVRAD</sequence>
<feature type="transmembrane region" description="Helical" evidence="12">
    <location>
        <begin position="233"/>
        <end position="253"/>
    </location>
</feature>
<keyword evidence="8" id="KW-0350">Heme biosynthesis</keyword>
<dbReference type="Pfam" id="PF02628">
    <property type="entry name" value="COX15-CtaA"/>
    <property type="match status" value="1"/>
</dbReference>
<evidence type="ECO:0000256" key="3">
    <source>
        <dbReference type="ARBA" id="ARBA00022692"/>
    </source>
</evidence>
<keyword evidence="2" id="KW-1003">Cell membrane</keyword>
<keyword evidence="5 12" id="KW-1133">Transmembrane helix</keyword>
<evidence type="ECO:0000256" key="7">
    <source>
        <dbReference type="ARBA" id="ARBA00023004"/>
    </source>
</evidence>
<feature type="transmembrane region" description="Helical" evidence="12">
    <location>
        <begin position="116"/>
        <end position="139"/>
    </location>
</feature>
<dbReference type="PANTHER" id="PTHR35457:SF1">
    <property type="entry name" value="HEME A SYNTHASE"/>
    <property type="match status" value="1"/>
</dbReference>
<evidence type="ECO:0000313" key="14">
    <source>
        <dbReference type="Proteomes" id="UP000199062"/>
    </source>
</evidence>
<feature type="transmembrane region" description="Helical" evidence="12">
    <location>
        <begin position="178"/>
        <end position="198"/>
    </location>
</feature>
<evidence type="ECO:0000256" key="2">
    <source>
        <dbReference type="ARBA" id="ARBA00022475"/>
    </source>
</evidence>
<comment type="subcellular location">
    <subcellularLocation>
        <location evidence="1">Membrane</location>
        <topology evidence="1">Multi-pass membrane protein</topology>
    </subcellularLocation>
</comment>
<dbReference type="AlphaFoldDB" id="A0A1I6KN87"/>
<organism evidence="13 14">
    <name type="scientific">Halomicrobium zhouii</name>
    <dbReference type="NCBI Taxonomy" id="767519"/>
    <lineage>
        <taxon>Archaea</taxon>
        <taxon>Methanobacteriati</taxon>
        <taxon>Methanobacteriota</taxon>
        <taxon>Stenosarchaea group</taxon>
        <taxon>Halobacteria</taxon>
        <taxon>Halobacteriales</taxon>
        <taxon>Haloarculaceae</taxon>
        <taxon>Halomicrobium</taxon>
    </lineage>
</organism>
<dbReference type="GO" id="GO:0046872">
    <property type="term" value="F:metal ion binding"/>
    <property type="evidence" value="ECO:0007669"/>
    <property type="project" value="UniProtKB-KW"/>
</dbReference>
<evidence type="ECO:0000313" key="13">
    <source>
        <dbReference type="EMBL" id="SFR92709.1"/>
    </source>
</evidence>
<evidence type="ECO:0000256" key="12">
    <source>
        <dbReference type="SAM" id="Phobius"/>
    </source>
</evidence>
<evidence type="ECO:0000256" key="9">
    <source>
        <dbReference type="ARBA" id="ARBA00023136"/>
    </source>
</evidence>
<proteinExistence type="predicted"/>
<dbReference type="EMBL" id="FOZK01000001">
    <property type="protein sequence ID" value="SFR92709.1"/>
    <property type="molecule type" value="Genomic_DNA"/>
</dbReference>
<keyword evidence="4" id="KW-0479">Metal-binding</keyword>
<gene>
    <name evidence="13" type="ORF">SAMN05216559_1131</name>
</gene>
<dbReference type="PANTHER" id="PTHR35457">
    <property type="entry name" value="HEME A SYNTHASE"/>
    <property type="match status" value="1"/>
</dbReference>
<dbReference type="RefSeq" id="WP_089814678.1">
    <property type="nucleotide sequence ID" value="NZ_FOZK01000001.1"/>
</dbReference>
<accession>A0A1I6KN87</accession>
<dbReference type="STRING" id="767519.SAMN05216559_1131"/>
<keyword evidence="10" id="KW-1015">Disulfide bond</keyword>
<keyword evidence="14" id="KW-1185">Reference proteome</keyword>
<reference evidence="13 14" key="1">
    <citation type="submission" date="2016-10" db="EMBL/GenBank/DDBJ databases">
        <authorList>
            <person name="de Groot N.N."/>
        </authorList>
    </citation>
    <scope>NUCLEOTIDE SEQUENCE [LARGE SCALE GENOMIC DNA]</scope>
    <source>
        <strain evidence="13 14">CGMCC 1.10457</strain>
    </source>
</reference>
<dbReference type="InterPro" id="IPR050450">
    <property type="entry name" value="COX15/CtaA_HemeA_synthase"/>
</dbReference>
<dbReference type="GO" id="GO:0016020">
    <property type="term" value="C:membrane"/>
    <property type="evidence" value="ECO:0007669"/>
    <property type="project" value="UniProtKB-SubCell"/>
</dbReference>
<dbReference type="OrthoDB" id="336837at2157"/>
<feature type="transmembrane region" description="Helical" evidence="12">
    <location>
        <begin position="91"/>
        <end position="110"/>
    </location>
</feature>
<evidence type="ECO:0000256" key="4">
    <source>
        <dbReference type="ARBA" id="ARBA00022723"/>
    </source>
</evidence>
<dbReference type="InterPro" id="IPR003780">
    <property type="entry name" value="COX15/CtaA_fam"/>
</dbReference>
<evidence type="ECO:0000256" key="1">
    <source>
        <dbReference type="ARBA" id="ARBA00004141"/>
    </source>
</evidence>
<feature type="transmembrane region" description="Helical" evidence="12">
    <location>
        <begin position="59"/>
        <end position="79"/>
    </location>
</feature>
<dbReference type="Proteomes" id="UP000199062">
    <property type="component" value="Unassembled WGS sequence"/>
</dbReference>
<dbReference type="GO" id="GO:0016491">
    <property type="term" value="F:oxidoreductase activity"/>
    <property type="evidence" value="ECO:0007669"/>
    <property type="project" value="UniProtKB-KW"/>
</dbReference>
<keyword evidence="6" id="KW-0560">Oxidoreductase</keyword>
<keyword evidence="9 12" id="KW-0472">Membrane</keyword>